<dbReference type="Proteomes" id="UP001356427">
    <property type="component" value="Unassembled WGS sequence"/>
</dbReference>
<sequence length="828" mass="93710">MTVNHPRSGAPCKISPRGASMIIRKVRDQPRTTRQDLVNHLKRAGTTVSKKTISNTLRRHGLKSCSARKVPLLKPAHVHARLKFANDHLDDPEEEWEKVMWSDETKIELFGLNFTRRVWRKKKDEYNPKNTIPTVKHRGGNISLWGFFSAKETGRLHRIEGRMDGAMYREILPNNLLPSVRALKMGRGWVFQHDNDPKHTARATKEWLRKKHLKVLEWPSQSPDLNPIENLWRELKVCIAQRQPRNLKDLEKFCMEEWAKIPAAPYCKGSPSCPSLRMKFENILEETDGCGWFQVLIVTLLCIPRVILPCHFLLNNFIAAVPSHHCDLSALDDGSVFGNLTQEQRLTVSVPVQEDGTPSSCKMFSEPQFHLLSNSNNSDLATVPCQNGWAYDNSTFKSTLATEWDLVCDRKGMNRATATIFFVGVMMGAIAFGTLTDKFGRKPMLLVSYTISMVFGFASAFSDSYTMFAVMRFFTGFGLTGISIISTVLSVEWVDIKHRALIGITGSMAWSFGNMMLAGIAYQVNDWRMLMIAVSAPLGLAIITWWWLPESARWLIANGKVEGARLYLEKCARFNNRKDFTSKIKLEHLSDVVVVDNHNKTYSYLDLVRTPKMRRLALLTGIVWYGVASTYYGISLNITEFGLNVYLTHFIYSAIEVPAKMIIYFCLDTIGRKHCQAGTLLLTGTCIAINIFLPKGQWHVRTIVAVLGKGLSEASFTTVILYTAELYPTVVRQNGLGYSNFMARLGVSIAPLIILLEDTWKPLPEVIICCVSILSGLVAFLLPETHNARLPETIEDIEQTKKRNPIFVLPMEKTEVLLKSQKNNELDQ</sequence>
<accession>A0AAN8KLL4</accession>
<dbReference type="InterPro" id="IPR038717">
    <property type="entry name" value="Tc1-like_DDE_dom"/>
</dbReference>
<evidence type="ECO:0000256" key="2">
    <source>
        <dbReference type="ARBA" id="ARBA00022989"/>
    </source>
</evidence>
<protein>
    <recommendedName>
        <fullName evidence="5">Solute carrier family 22 member 6</fullName>
    </recommendedName>
    <alternativeName>
        <fullName evidence="7">Organic anion transporter 1</fullName>
    </alternativeName>
    <alternativeName>
        <fullName evidence="6">Renal organic anion transporter 1</fullName>
    </alternativeName>
</protein>
<dbReference type="InterPro" id="IPR005828">
    <property type="entry name" value="MFS_sugar_transport-like"/>
</dbReference>
<dbReference type="CDD" id="cd17447">
    <property type="entry name" value="MFS_SLC22A7_OAT2"/>
    <property type="match status" value="1"/>
</dbReference>
<evidence type="ECO:0000256" key="3">
    <source>
        <dbReference type="ARBA" id="ARBA00023136"/>
    </source>
</evidence>
<dbReference type="GO" id="GO:0015074">
    <property type="term" value="P:DNA integration"/>
    <property type="evidence" value="ECO:0007669"/>
    <property type="project" value="InterPro"/>
</dbReference>
<evidence type="ECO:0000256" key="7">
    <source>
        <dbReference type="ARBA" id="ARBA00042362"/>
    </source>
</evidence>
<dbReference type="AlphaFoldDB" id="A0AAN8KLL4"/>
<proteinExistence type="predicted"/>
<feature type="transmembrane region" description="Helical" evidence="8">
    <location>
        <begin position="616"/>
        <end position="634"/>
    </location>
</feature>
<dbReference type="InterPro" id="IPR036259">
    <property type="entry name" value="MFS_trans_sf"/>
</dbReference>
<keyword evidence="11" id="KW-1185">Reference proteome</keyword>
<feature type="domain" description="Major facilitator superfamily (MFS) profile" evidence="9">
    <location>
        <begin position="362"/>
        <end position="787"/>
    </location>
</feature>
<organism evidence="10 11">
    <name type="scientific">Coregonus suidteri</name>
    <dbReference type="NCBI Taxonomy" id="861788"/>
    <lineage>
        <taxon>Eukaryota</taxon>
        <taxon>Metazoa</taxon>
        <taxon>Chordata</taxon>
        <taxon>Craniata</taxon>
        <taxon>Vertebrata</taxon>
        <taxon>Euteleostomi</taxon>
        <taxon>Actinopterygii</taxon>
        <taxon>Neopterygii</taxon>
        <taxon>Teleostei</taxon>
        <taxon>Protacanthopterygii</taxon>
        <taxon>Salmoniformes</taxon>
        <taxon>Salmonidae</taxon>
        <taxon>Coregoninae</taxon>
        <taxon>Coregonus</taxon>
    </lineage>
</organism>
<comment type="subcellular location">
    <subcellularLocation>
        <location evidence="4">Basal cell membrane</location>
        <topology evidence="4">Multi-pass membrane protein</topology>
    </subcellularLocation>
</comment>
<dbReference type="Pfam" id="PF01498">
    <property type="entry name" value="HTH_Tnp_Tc3_2"/>
    <property type="match status" value="1"/>
</dbReference>
<feature type="transmembrane region" description="Helical" evidence="8">
    <location>
        <begin position="416"/>
        <end position="436"/>
    </location>
</feature>
<gene>
    <name evidence="10" type="ORF">J4Q44_G00360940</name>
</gene>
<feature type="transmembrane region" description="Helical" evidence="8">
    <location>
        <begin position="646"/>
        <end position="667"/>
    </location>
</feature>
<dbReference type="InterPro" id="IPR036397">
    <property type="entry name" value="RNaseH_sf"/>
</dbReference>
<keyword evidence="1 8" id="KW-0812">Transmembrane</keyword>
<reference evidence="10 11" key="1">
    <citation type="submission" date="2021-04" db="EMBL/GenBank/DDBJ databases">
        <authorList>
            <person name="De Guttry C."/>
            <person name="Zahm M."/>
            <person name="Klopp C."/>
            <person name="Cabau C."/>
            <person name="Louis A."/>
            <person name="Berthelot C."/>
            <person name="Parey E."/>
            <person name="Roest Crollius H."/>
            <person name="Montfort J."/>
            <person name="Robinson-Rechavi M."/>
            <person name="Bucao C."/>
            <person name="Bouchez O."/>
            <person name="Gislard M."/>
            <person name="Lluch J."/>
            <person name="Milhes M."/>
            <person name="Lampietro C."/>
            <person name="Lopez Roques C."/>
            <person name="Donnadieu C."/>
            <person name="Braasch I."/>
            <person name="Desvignes T."/>
            <person name="Postlethwait J."/>
            <person name="Bobe J."/>
            <person name="Wedekind C."/>
            <person name="Guiguen Y."/>
        </authorList>
    </citation>
    <scope>NUCLEOTIDE SEQUENCE [LARGE SCALE GENOMIC DNA]</scope>
    <source>
        <strain evidence="10">Cs_M1</strain>
        <tissue evidence="10">Blood</tissue>
    </source>
</reference>
<dbReference type="InterPro" id="IPR020846">
    <property type="entry name" value="MFS_dom"/>
</dbReference>
<evidence type="ECO:0000256" key="6">
    <source>
        <dbReference type="ARBA" id="ARBA00041768"/>
    </source>
</evidence>
<dbReference type="SUPFAM" id="SSF103473">
    <property type="entry name" value="MFS general substrate transporter"/>
    <property type="match status" value="1"/>
</dbReference>
<feature type="transmembrane region" description="Helical" evidence="8">
    <location>
        <begin position="501"/>
        <end position="521"/>
    </location>
</feature>
<dbReference type="Gene3D" id="3.30.420.10">
    <property type="entry name" value="Ribonuclease H-like superfamily/Ribonuclease H"/>
    <property type="match status" value="1"/>
</dbReference>
<name>A0AAN8KLL4_9TELE</name>
<evidence type="ECO:0000259" key="9">
    <source>
        <dbReference type="PROSITE" id="PS50850"/>
    </source>
</evidence>
<dbReference type="PROSITE" id="PS50850">
    <property type="entry name" value="MFS"/>
    <property type="match status" value="1"/>
</dbReference>
<dbReference type="FunFam" id="1.20.1250.20:FF:000023">
    <property type="entry name" value="Solute carrier family 22 member 6"/>
    <property type="match status" value="1"/>
</dbReference>
<dbReference type="InterPro" id="IPR002492">
    <property type="entry name" value="Transposase_Tc1-like"/>
</dbReference>
<dbReference type="Gene3D" id="1.20.1250.20">
    <property type="entry name" value="MFS general substrate transporter like domains"/>
    <property type="match status" value="1"/>
</dbReference>
<dbReference type="GO" id="GO:0003677">
    <property type="term" value="F:DNA binding"/>
    <property type="evidence" value="ECO:0007669"/>
    <property type="project" value="InterPro"/>
</dbReference>
<dbReference type="Pfam" id="PF13358">
    <property type="entry name" value="DDE_3"/>
    <property type="match status" value="1"/>
</dbReference>
<evidence type="ECO:0000256" key="5">
    <source>
        <dbReference type="ARBA" id="ARBA00039897"/>
    </source>
</evidence>
<evidence type="ECO:0000256" key="1">
    <source>
        <dbReference type="ARBA" id="ARBA00022692"/>
    </source>
</evidence>
<feature type="transmembrane region" description="Helical" evidence="8">
    <location>
        <begin position="443"/>
        <end position="461"/>
    </location>
</feature>
<dbReference type="PANTHER" id="PTHR24064">
    <property type="entry name" value="SOLUTE CARRIER FAMILY 22 MEMBER"/>
    <property type="match status" value="1"/>
</dbReference>
<feature type="transmembrane region" description="Helical" evidence="8">
    <location>
        <begin position="467"/>
        <end position="489"/>
    </location>
</feature>
<dbReference type="GO" id="GO:0006313">
    <property type="term" value="P:DNA transposition"/>
    <property type="evidence" value="ECO:0007669"/>
    <property type="project" value="InterPro"/>
</dbReference>
<evidence type="ECO:0000313" key="10">
    <source>
        <dbReference type="EMBL" id="KAK6293768.1"/>
    </source>
</evidence>
<dbReference type="Pfam" id="PF00083">
    <property type="entry name" value="Sugar_tr"/>
    <property type="match status" value="1"/>
</dbReference>
<evidence type="ECO:0000313" key="11">
    <source>
        <dbReference type="Proteomes" id="UP001356427"/>
    </source>
</evidence>
<feature type="transmembrane region" description="Helical" evidence="8">
    <location>
        <begin position="527"/>
        <end position="548"/>
    </location>
</feature>
<dbReference type="EMBL" id="JAGTTL010000036">
    <property type="protein sequence ID" value="KAK6293768.1"/>
    <property type="molecule type" value="Genomic_DNA"/>
</dbReference>
<comment type="caution">
    <text evidence="10">The sequence shown here is derived from an EMBL/GenBank/DDBJ whole genome shotgun (WGS) entry which is preliminary data.</text>
</comment>
<dbReference type="GO" id="GO:0022857">
    <property type="term" value="F:transmembrane transporter activity"/>
    <property type="evidence" value="ECO:0007669"/>
    <property type="project" value="InterPro"/>
</dbReference>
<evidence type="ECO:0000256" key="4">
    <source>
        <dbReference type="ARBA" id="ARBA00034696"/>
    </source>
</evidence>
<evidence type="ECO:0000256" key="8">
    <source>
        <dbReference type="SAM" id="Phobius"/>
    </source>
</evidence>
<keyword evidence="3 8" id="KW-0472">Membrane</keyword>
<dbReference type="GO" id="GO:0009925">
    <property type="term" value="C:basal plasma membrane"/>
    <property type="evidence" value="ECO:0007669"/>
    <property type="project" value="UniProtKB-SubCell"/>
</dbReference>
<keyword evidence="2 8" id="KW-1133">Transmembrane helix</keyword>